<dbReference type="SUPFAM" id="SSF57850">
    <property type="entry name" value="RING/U-box"/>
    <property type="match status" value="1"/>
</dbReference>
<protein>
    <recommendedName>
        <fullName evidence="3">RING-type domain-containing protein</fullName>
    </recommendedName>
</protein>
<sequence>MSYGGFKERLEANLAKQHLSLDALGNKPCFNQLSSRMQTQIRDAIVAAQDPAWDDRRPGTRMSHVTNALKKGWTPSHLLFTVADMAAQEAAMEAHAIAERMGVTPTTVYIDFKQRLEFNLTKQGLNLDAVCNKPCLNQLGSRMQSQIFKALMASLDPAWDDGLSGSAASLVPDALKKGWTPSHLLFIIVDRAAREAQKEALKVAESPVAATAMTAPVMAAPATPAPPMALPAMAAPAMAAPAMAAPAMAAPAMAAPAMAAPAMAAPAMAAPAMAAPAMAAPAMAAPATVVPTMAAAQTTPAVLAATRPPVVTQPRLAAPAPPRTSPGSPIRMTAPILTAPPVGTAVRAAAGPTTAPAPAPAMAGPVLMPAIAPAAAPAVDEHALLGALRHSIAAVQVTVDRLAAMSTPFQNQLPRMSSIHDAESDANMPILEASSAIEARLREAFRAANWAAAKTGHGFAIGMALDEIQRCSDQRLASSHAESAREAQERLAASLINAELQSCQRLEAALIASKNVVAGRVEEAVRQAEDAAEHRRQVALQNAADEAARLVVEEARRQQEEARRASQHMERLMQEQLAAAEWEREEAVRQARSEADQLLAIALDEASAAADAKVQEALEATAAADDRLLEEAAKARMAERRHEEKVAMLNLQHKDRLMLLQNSATSLMSLKMEWRSYKKSVQRMEDDFAQQKENWKVTLQREAEKLEAADTKHRQCVQELEATHRQRLEEVEAAAREEVGANLCVICLDVTADQMPFQCQHIIMCLGCAERIVTESQQCPFCLHREQRARPHWRVFLAA</sequence>
<comment type="caution">
    <text evidence="4">The sequence shown here is derived from an EMBL/GenBank/DDBJ whole genome shotgun (WGS) entry which is preliminary data.</text>
</comment>
<dbReference type="EMBL" id="BTCM01000005">
    <property type="protein sequence ID" value="GMK58153.1"/>
    <property type="molecule type" value="Genomic_DNA"/>
</dbReference>
<reference evidence="4" key="2">
    <citation type="submission" date="2023-06" db="EMBL/GenBank/DDBJ databases">
        <authorList>
            <person name="Kobayashi Y."/>
            <person name="Kayamori A."/>
            <person name="Aoki K."/>
            <person name="Shiwa Y."/>
            <person name="Fujita N."/>
            <person name="Sugita T."/>
            <person name="Iwasaki W."/>
            <person name="Tanaka N."/>
            <person name="Takashima M."/>
        </authorList>
    </citation>
    <scope>NUCLEOTIDE SEQUENCE</scope>
    <source>
        <strain evidence="4">HIS016</strain>
    </source>
</reference>
<accession>A0AAD3TWE1</accession>
<evidence type="ECO:0000256" key="2">
    <source>
        <dbReference type="SAM" id="Coils"/>
    </source>
</evidence>
<organism evidence="4 5">
    <name type="scientific">Cutaneotrichosporon spelunceum</name>
    <dbReference type="NCBI Taxonomy" id="1672016"/>
    <lineage>
        <taxon>Eukaryota</taxon>
        <taxon>Fungi</taxon>
        <taxon>Dikarya</taxon>
        <taxon>Basidiomycota</taxon>
        <taxon>Agaricomycotina</taxon>
        <taxon>Tremellomycetes</taxon>
        <taxon>Trichosporonales</taxon>
        <taxon>Trichosporonaceae</taxon>
        <taxon>Cutaneotrichosporon</taxon>
    </lineage>
</organism>
<keyword evidence="1" id="KW-0862">Zinc</keyword>
<dbReference type="PROSITE" id="PS50089">
    <property type="entry name" value="ZF_RING_2"/>
    <property type="match status" value="1"/>
</dbReference>
<dbReference type="GO" id="GO:0008270">
    <property type="term" value="F:zinc ion binding"/>
    <property type="evidence" value="ECO:0007669"/>
    <property type="project" value="UniProtKB-KW"/>
</dbReference>
<dbReference type="Pfam" id="PF13920">
    <property type="entry name" value="zf-C3HC4_3"/>
    <property type="match status" value="1"/>
</dbReference>
<reference evidence="4" key="1">
    <citation type="journal article" date="2023" name="BMC Genomics">
        <title>Chromosome-level genome assemblies of Cutaneotrichosporon spp. (Trichosporonales, Basidiomycota) reveal imbalanced evolution between nucleotide sequences and chromosome synteny.</title>
        <authorList>
            <person name="Kobayashi Y."/>
            <person name="Kayamori A."/>
            <person name="Aoki K."/>
            <person name="Shiwa Y."/>
            <person name="Matsutani M."/>
            <person name="Fujita N."/>
            <person name="Sugita T."/>
            <person name="Iwasaki W."/>
            <person name="Tanaka N."/>
            <person name="Takashima M."/>
        </authorList>
    </citation>
    <scope>NUCLEOTIDE SEQUENCE</scope>
    <source>
        <strain evidence="4">HIS016</strain>
    </source>
</reference>
<name>A0AAD3TWE1_9TREE</name>
<dbReference type="Gene3D" id="3.30.40.10">
    <property type="entry name" value="Zinc/RING finger domain, C3HC4 (zinc finger)"/>
    <property type="match status" value="1"/>
</dbReference>
<keyword evidence="1" id="KW-0863">Zinc-finger</keyword>
<dbReference type="InterPro" id="IPR013083">
    <property type="entry name" value="Znf_RING/FYVE/PHD"/>
</dbReference>
<evidence type="ECO:0000256" key="1">
    <source>
        <dbReference type="PROSITE-ProRule" id="PRU00175"/>
    </source>
</evidence>
<keyword evidence="5" id="KW-1185">Reference proteome</keyword>
<feature type="domain" description="RING-type" evidence="3">
    <location>
        <begin position="744"/>
        <end position="782"/>
    </location>
</feature>
<evidence type="ECO:0000313" key="5">
    <source>
        <dbReference type="Proteomes" id="UP001222932"/>
    </source>
</evidence>
<proteinExistence type="predicted"/>
<dbReference type="Proteomes" id="UP001222932">
    <property type="component" value="Unassembled WGS sequence"/>
</dbReference>
<dbReference type="AlphaFoldDB" id="A0AAD3TWE1"/>
<feature type="coiled-coil region" evidence="2">
    <location>
        <begin position="689"/>
        <end position="737"/>
    </location>
</feature>
<keyword evidence="1" id="KW-0479">Metal-binding</keyword>
<evidence type="ECO:0000313" key="4">
    <source>
        <dbReference type="EMBL" id="GMK58153.1"/>
    </source>
</evidence>
<dbReference type="InterPro" id="IPR001841">
    <property type="entry name" value="Znf_RING"/>
</dbReference>
<evidence type="ECO:0000259" key="3">
    <source>
        <dbReference type="PROSITE" id="PS50089"/>
    </source>
</evidence>
<gene>
    <name evidence="4" type="ORF">CspeluHIS016_0501850</name>
</gene>
<feature type="coiled-coil region" evidence="2">
    <location>
        <begin position="552"/>
        <end position="590"/>
    </location>
</feature>
<keyword evidence="2" id="KW-0175">Coiled coil</keyword>